<comment type="caution">
    <text evidence="2">The sequence shown here is derived from an EMBL/GenBank/DDBJ whole genome shotgun (WGS) entry which is preliminary data.</text>
</comment>
<sequence>MTGKDKVGKRSMCFPICGRESKVSLGARGASIGSHRLRHSRSLFVFSFLFFFVTAPRRFR</sequence>
<evidence type="ECO:0000256" key="1">
    <source>
        <dbReference type="SAM" id="Phobius"/>
    </source>
</evidence>
<evidence type="ECO:0000313" key="2">
    <source>
        <dbReference type="EMBL" id="KAL2842806.1"/>
    </source>
</evidence>
<proteinExistence type="predicted"/>
<keyword evidence="1" id="KW-1133">Transmembrane helix</keyword>
<reference evidence="2 3" key="1">
    <citation type="submission" date="2024-07" db="EMBL/GenBank/DDBJ databases">
        <title>Section-level genome sequencing and comparative genomics of Aspergillus sections Usti and Cavernicolus.</title>
        <authorList>
            <consortium name="Lawrence Berkeley National Laboratory"/>
            <person name="Nybo J.L."/>
            <person name="Vesth T.C."/>
            <person name="Theobald S."/>
            <person name="Frisvad J.C."/>
            <person name="Larsen T.O."/>
            <person name="Kjaerboelling I."/>
            <person name="Rothschild-Mancinelli K."/>
            <person name="Lyhne E.K."/>
            <person name="Kogle M.E."/>
            <person name="Barry K."/>
            <person name="Clum A."/>
            <person name="Na H."/>
            <person name="Ledsgaard L."/>
            <person name="Lin J."/>
            <person name="Lipzen A."/>
            <person name="Kuo A."/>
            <person name="Riley R."/>
            <person name="Mondo S."/>
            <person name="LaButti K."/>
            <person name="Haridas S."/>
            <person name="Pangalinan J."/>
            <person name="Salamov A.A."/>
            <person name="Simmons B.A."/>
            <person name="Magnuson J.K."/>
            <person name="Chen J."/>
            <person name="Drula E."/>
            <person name="Henrissat B."/>
            <person name="Wiebenga A."/>
            <person name="Lubbers R.J."/>
            <person name="Gomes A.C."/>
            <person name="Macurrencykelacurrency M.R."/>
            <person name="Stajich J."/>
            <person name="Grigoriev I.V."/>
            <person name="Mortensen U.H."/>
            <person name="De vries R.P."/>
            <person name="Baker S.E."/>
            <person name="Andersen M.R."/>
        </authorList>
    </citation>
    <scope>NUCLEOTIDE SEQUENCE [LARGE SCALE GENOMIC DNA]</scope>
    <source>
        <strain evidence="2 3">CBS 756.74</strain>
    </source>
</reference>
<dbReference type="EMBL" id="JBFXLR010000049">
    <property type="protein sequence ID" value="KAL2842806.1"/>
    <property type="molecule type" value="Genomic_DNA"/>
</dbReference>
<gene>
    <name evidence="2" type="ORF">BJX68DRAFT_244363</name>
</gene>
<keyword evidence="1" id="KW-0812">Transmembrane</keyword>
<feature type="transmembrane region" description="Helical" evidence="1">
    <location>
        <begin position="42"/>
        <end position="59"/>
    </location>
</feature>
<accession>A0ABR4JS22</accession>
<protein>
    <submittedName>
        <fullName evidence="2">Uncharacterized protein</fullName>
    </submittedName>
</protein>
<evidence type="ECO:0000313" key="3">
    <source>
        <dbReference type="Proteomes" id="UP001610444"/>
    </source>
</evidence>
<dbReference type="Proteomes" id="UP001610444">
    <property type="component" value="Unassembled WGS sequence"/>
</dbReference>
<dbReference type="GeneID" id="98156461"/>
<name>A0ABR4JS22_9EURO</name>
<keyword evidence="3" id="KW-1185">Reference proteome</keyword>
<dbReference type="RefSeq" id="XP_070895258.1">
    <property type="nucleotide sequence ID" value="XM_071041297.1"/>
</dbReference>
<organism evidence="2 3">
    <name type="scientific">Aspergillus pseudodeflectus</name>
    <dbReference type="NCBI Taxonomy" id="176178"/>
    <lineage>
        <taxon>Eukaryota</taxon>
        <taxon>Fungi</taxon>
        <taxon>Dikarya</taxon>
        <taxon>Ascomycota</taxon>
        <taxon>Pezizomycotina</taxon>
        <taxon>Eurotiomycetes</taxon>
        <taxon>Eurotiomycetidae</taxon>
        <taxon>Eurotiales</taxon>
        <taxon>Aspergillaceae</taxon>
        <taxon>Aspergillus</taxon>
        <taxon>Aspergillus subgen. Nidulantes</taxon>
    </lineage>
</organism>
<keyword evidence="1" id="KW-0472">Membrane</keyword>